<dbReference type="InterPro" id="IPR036291">
    <property type="entry name" value="NAD(P)-bd_dom_sf"/>
</dbReference>
<comment type="similarity">
    <text evidence="1">Belongs to the UDP-glucose/GDP-mannose dehydrogenase family.</text>
</comment>
<name>A0A382J913_9ZZZZ</name>
<feature type="non-terminal residue" evidence="3">
    <location>
        <position position="98"/>
    </location>
</feature>
<dbReference type="SUPFAM" id="SSF51735">
    <property type="entry name" value="NAD(P)-binding Rossmann-fold domains"/>
    <property type="match status" value="1"/>
</dbReference>
<accession>A0A382J913</accession>
<organism evidence="3">
    <name type="scientific">marine metagenome</name>
    <dbReference type="NCBI Taxonomy" id="408172"/>
    <lineage>
        <taxon>unclassified sequences</taxon>
        <taxon>metagenomes</taxon>
        <taxon>ecological metagenomes</taxon>
    </lineage>
</organism>
<feature type="domain" description="UDP-glucose/GDP-mannose dehydrogenase N-terminal" evidence="2">
    <location>
        <begin position="6"/>
        <end position="94"/>
    </location>
</feature>
<evidence type="ECO:0000259" key="2">
    <source>
        <dbReference type="Pfam" id="PF03721"/>
    </source>
</evidence>
<dbReference type="InterPro" id="IPR028359">
    <property type="entry name" value="UDP_ManNAc/GlcNAc_DH"/>
</dbReference>
<dbReference type="Gene3D" id="3.40.50.720">
    <property type="entry name" value="NAD(P)-binding Rossmann-like Domain"/>
    <property type="match status" value="1"/>
</dbReference>
<protein>
    <recommendedName>
        <fullName evidence="2">UDP-glucose/GDP-mannose dehydrogenase N-terminal domain-containing protein</fullName>
    </recommendedName>
</protein>
<dbReference type="GO" id="GO:0016628">
    <property type="term" value="F:oxidoreductase activity, acting on the CH-CH group of donors, NAD or NADP as acceptor"/>
    <property type="evidence" value="ECO:0007669"/>
    <property type="project" value="InterPro"/>
</dbReference>
<evidence type="ECO:0000313" key="3">
    <source>
        <dbReference type="EMBL" id="SVC07807.1"/>
    </source>
</evidence>
<dbReference type="AlphaFoldDB" id="A0A382J913"/>
<evidence type="ECO:0000256" key="1">
    <source>
        <dbReference type="ARBA" id="ARBA00006601"/>
    </source>
</evidence>
<feature type="non-terminal residue" evidence="3">
    <location>
        <position position="1"/>
    </location>
</feature>
<dbReference type="GO" id="GO:0016616">
    <property type="term" value="F:oxidoreductase activity, acting on the CH-OH group of donors, NAD or NADP as acceptor"/>
    <property type="evidence" value="ECO:0007669"/>
    <property type="project" value="InterPro"/>
</dbReference>
<reference evidence="3" key="1">
    <citation type="submission" date="2018-05" db="EMBL/GenBank/DDBJ databases">
        <authorList>
            <person name="Lanie J.A."/>
            <person name="Ng W.-L."/>
            <person name="Kazmierczak K.M."/>
            <person name="Andrzejewski T.M."/>
            <person name="Davidsen T.M."/>
            <person name="Wayne K.J."/>
            <person name="Tettelin H."/>
            <person name="Glass J.I."/>
            <person name="Rusch D."/>
            <person name="Podicherti R."/>
            <person name="Tsui H.-C.T."/>
            <person name="Winkler M.E."/>
        </authorList>
    </citation>
    <scope>NUCLEOTIDE SEQUENCE</scope>
</reference>
<dbReference type="PANTHER" id="PTHR43491:SF2">
    <property type="entry name" value="UDP-N-ACETYL-D-MANNOSAMINE DEHYDROGENASE"/>
    <property type="match status" value="1"/>
</dbReference>
<proteinExistence type="inferred from homology"/>
<dbReference type="EMBL" id="UINC01072284">
    <property type="protein sequence ID" value="SVC07807.1"/>
    <property type="molecule type" value="Genomic_DNA"/>
</dbReference>
<dbReference type="GO" id="GO:0051287">
    <property type="term" value="F:NAD binding"/>
    <property type="evidence" value="ECO:0007669"/>
    <property type="project" value="InterPro"/>
</dbReference>
<dbReference type="GO" id="GO:0000271">
    <property type="term" value="P:polysaccharide biosynthetic process"/>
    <property type="evidence" value="ECO:0007669"/>
    <property type="project" value="InterPro"/>
</dbReference>
<dbReference type="InterPro" id="IPR001732">
    <property type="entry name" value="UDP-Glc/GDP-Man_DH_N"/>
</dbReference>
<gene>
    <name evidence="3" type="ORF">METZ01_LOCUS260661</name>
</gene>
<dbReference type="PANTHER" id="PTHR43491">
    <property type="entry name" value="UDP-N-ACETYL-D-MANNOSAMINE DEHYDROGENASE"/>
    <property type="match status" value="1"/>
</dbReference>
<sequence>VIDKNNICVIGGAGHVGAPLGLVLSSKGYNVTLIDKNKKNIQSINCGQMPFLEEGSSKLLKKMIYKKKIFATEKLNEVKKSKYIIVCIGTPINNQLNP</sequence>
<dbReference type="Pfam" id="PF03721">
    <property type="entry name" value="UDPG_MGDP_dh_N"/>
    <property type="match status" value="1"/>
</dbReference>